<dbReference type="Proteomes" id="UP000325315">
    <property type="component" value="Unassembled WGS sequence"/>
</dbReference>
<dbReference type="SUPFAM" id="SSF56672">
    <property type="entry name" value="DNA/RNA polymerases"/>
    <property type="match status" value="1"/>
</dbReference>
<feature type="domain" description="Reverse transcriptase RNase H-like" evidence="7">
    <location>
        <begin position="4"/>
        <end position="79"/>
    </location>
</feature>
<evidence type="ECO:0000256" key="5">
    <source>
        <dbReference type="ARBA" id="ARBA00022801"/>
    </source>
</evidence>
<evidence type="ECO:0000259" key="7">
    <source>
        <dbReference type="Pfam" id="PF17917"/>
    </source>
</evidence>
<dbReference type="GO" id="GO:0003676">
    <property type="term" value="F:nucleic acid binding"/>
    <property type="evidence" value="ECO:0007669"/>
    <property type="project" value="InterPro"/>
</dbReference>
<keyword evidence="4" id="KW-0255">Endonuclease</keyword>
<dbReference type="GO" id="GO:0004519">
    <property type="term" value="F:endonuclease activity"/>
    <property type="evidence" value="ECO:0007669"/>
    <property type="project" value="UniProtKB-KW"/>
</dbReference>
<dbReference type="InterPro" id="IPR043502">
    <property type="entry name" value="DNA/RNA_pol_sf"/>
</dbReference>
<evidence type="ECO:0000256" key="6">
    <source>
        <dbReference type="ARBA" id="ARBA00022918"/>
    </source>
</evidence>
<keyword evidence="9" id="KW-1185">Reference proteome</keyword>
<dbReference type="GO" id="GO:0016787">
    <property type="term" value="F:hydrolase activity"/>
    <property type="evidence" value="ECO:0007669"/>
    <property type="project" value="UniProtKB-KW"/>
</dbReference>
<evidence type="ECO:0000256" key="2">
    <source>
        <dbReference type="ARBA" id="ARBA00022695"/>
    </source>
</evidence>
<dbReference type="GO" id="GO:0003964">
    <property type="term" value="F:RNA-directed DNA polymerase activity"/>
    <property type="evidence" value="ECO:0007669"/>
    <property type="project" value="UniProtKB-KW"/>
</dbReference>
<evidence type="ECO:0000313" key="9">
    <source>
        <dbReference type="Proteomes" id="UP000325315"/>
    </source>
</evidence>
<protein>
    <submittedName>
        <fullName evidence="8">Transposon Ty3-I Gag-Pol polyprotein</fullName>
    </submittedName>
</protein>
<name>A0A5B6WSE7_9ROSI</name>
<reference evidence="9" key="1">
    <citation type="journal article" date="2019" name="Plant Biotechnol. J.">
        <title>Genome sequencing of the Australian wild diploid species Gossypium australe highlights disease resistance and delayed gland morphogenesis.</title>
        <authorList>
            <person name="Cai Y."/>
            <person name="Cai X."/>
            <person name="Wang Q."/>
            <person name="Wang P."/>
            <person name="Zhang Y."/>
            <person name="Cai C."/>
            <person name="Xu Y."/>
            <person name="Wang K."/>
            <person name="Zhou Z."/>
            <person name="Wang C."/>
            <person name="Geng S."/>
            <person name="Li B."/>
            <person name="Dong Q."/>
            <person name="Hou Y."/>
            <person name="Wang H."/>
            <person name="Ai P."/>
            <person name="Liu Z."/>
            <person name="Yi F."/>
            <person name="Sun M."/>
            <person name="An G."/>
            <person name="Cheng J."/>
            <person name="Zhang Y."/>
            <person name="Shi Q."/>
            <person name="Xie Y."/>
            <person name="Shi X."/>
            <person name="Chang Y."/>
            <person name="Huang F."/>
            <person name="Chen Y."/>
            <person name="Hong S."/>
            <person name="Mi L."/>
            <person name="Sun Q."/>
            <person name="Zhang L."/>
            <person name="Zhou B."/>
            <person name="Peng R."/>
            <person name="Zhang X."/>
            <person name="Liu F."/>
        </authorList>
    </citation>
    <scope>NUCLEOTIDE SEQUENCE [LARGE SCALE GENOMIC DNA]</scope>
    <source>
        <strain evidence="9">cv. PA1801</strain>
    </source>
</reference>
<dbReference type="EMBL" id="SMMG02000002">
    <property type="protein sequence ID" value="KAA3484831.1"/>
    <property type="molecule type" value="Genomic_DNA"/>
</dbReference>
<evidence type="ECO:0000313" key="8">
    <source>
        <dbReference type="EMBL" id="KAA3484831.1"/>
    </source>
</evidence>
<evidence type="ECO:0000256" key="3">
    <source>
        <dbReference type="ARBA" id="ARBA00022722"/>
    </source>
</evidence>
<comment type="caution">
    <text evidence="8">The sequence shown here is derived from an EMBL/GenBank/DDBJ whole genome shotgun (WGS) entry which is preliminary data.</text>
</comment>
<dbReference type="Pfam" id="PF17917">
    <property type="entry name" value="RT_RNaseH"/>
    <property type="match status" value="1"/>
</dbReference>
<dbReference type="PANTHER" id="PTHR34072">
    <property type="entry name" value="ENZYMATIC POLYPROTEIN-RELATED"/>
    <property type="match status" value="1"/>
</dbReference>
<dbReference type="InterPro" id="IPR012337">
    <property type="entry name" value="RNaseH-like_sf"/>
</dbReference>
<keyword evidence="6" id="KW-0695">RNA-directed DNA polymerase</keyword>
<evidence type="ECO:0000256" key="1">
    <source>
        <dbReference type="ARBA" id="ARBA00022679"/>
    </source>
</evidence>
<keyword evidence="5" id="KW-0378">Hydrolase</keyword>
<accession>A0A5B6WSE7</accession>
<proteinExistence type="predicted"/>
<dbReference type="SUPFAM" id="SSF53098">
    <property type="entry name" value="Ribonuclease H-like"/>
    <property type="match status" value="1"/>
</dbReference>
<dbReference type="OrthoDB" id="2013610at2759"/>
<keyword evidence="3" id="KW-0540">Nuclease</keyword>
<evidence type="ECO:0000256" key="4">
    <source>
        <dbReference type="ARBA" id="ARBA00022759"/>
    </source>
</evidence>
<sequence>MQDSKVAAYASRQLKSHECNYPTHDLELAVVLFALKIWSHYMYGEKCIIYTDHKSLKYLLSQKKLNLRQQRWIELLKNFDCTIEYHPGKANIVADAPNRRLMTDLREMLTRLSLYKDGCLLEEFLLEFLSENKNESLWTLLVIVDRLTKSAHFLSICTSYSLQKLARLYISKIVRLHGVPVSTISSWDPHFTSRFWKKLHEALGTRWTSVQHAIRKLMDN</sequence>
<gene>
    <name evidence="8" type="ORF">EPI10_006889</name>
</gene>
<dbReference type="Gene3D" id="3.30.420.10">
    <property type="entry name" value="Ribonuclease H-like superfamily/Ribonuclease H"/>
    <property type="match status" value="1"/>
</dbReference>
<keyword evidence="1" id="KW-0808">Transferase</keyword>
<keyword evidence="2" id="KW-0548">Nucleotidyltransferase</keyword>
<dbReference type="InterPro" id="IPR036397">
    <property type="entry name" value="RNaseH_sf"/>
</dbReference>
<dbReference type="InterPro" id="IPR041373">
    <property type="entry name" value="RT_RNaseH"/>
</dbReference>
<dbReference type="CDD" id="cd09274">
    <property type="entry name" value="RNase_HI_RT_Ty3"/>
    <property type="match status" value="1"/>
</dbReference>
<dbReference type="PANTHER" id="PTHR34072:SF52">
    <property type="entry name" value="RIBONUCLEASE H"/>
    <property type="match status" value="1"/>
</dbReference>
<dbReference type="AlphaFoldDB" id="A0A5B6WSE7"/>
<organism evidence="8 9">
    <name type="scientific">Gossypium australe</name>
    <dbReference type="NCBI Taxonomy" id="47621"/>
    <lineage>
        <taxon>Eukaryota</taxon>
        <taxon>Viridiplantae</taxon>
        <taxon>Streptophyta</taxon>
        <taxon>Embryophyta</taxon>
        <taxon>Tracheophyta</taxon>
        <taxon>Spermatophyta</taxon>
        <taxon>Magnoliopsida</taxon>
        <taxon>eudicotyledons</taxon>
        <taxon>Gunneridae</taxon>
        <taxon>Pentapetalae</taxon>
        <taxon>rosids</taxon>
        <taxon>malvids</taxon>
        <taxon>Malvales</taxon>
        <taxon>Malvaceae</taxon>
        <taxon>Malvoideae</taxon>
        <taxon>Gossypium</taxon>
    </lineage>
</organism>